<dbReference type="AlphaFoldDB" id="A0A4R5XCD3"/>
<evidence type="ECO:0000313" key="2">
    <source>
        <dbReference type="EMBL" id="TDL12005.1"/>
    </source>
</evidence>
<reference evidence="2 3" key="1">
    <citation type="submission" date="2019-01" db="EMBL/GenBank/DDBJ databases">
        <title>High-quality-draft genome sequences of five non-tuberculosis mycobacteriaceae isolated from a nosocomial environment.</title>
        <authorList>
            <person name="Tiago I."/>
            <person name="Alarico S."/>
            <person name="Pereira S.G."/>
            <person name="Coelho C."/>
            <person name="Maranha A."/>
            <person name="Empadinhas N."/>
        </authorList>
    </citation>
    <scope>NUCLEOTIDE SEQUENCE [LARGE SCALE GENOMIC DNA]</scope>
    <source>
        <strain evidence="2 3">22DIII</strain>
    </source>
</reference>
<name>A0A4R5XCD3_9MYCO</name>
<protein>
    <submittedName>
        <fullName evidence="2">Uncharacterized protein</fullName>
    </submittedName>
</protein>
<keyword evidence="1" id="KW-0812">Transmembrane</keyword>
<evidence type="ECO:0000256" key="1">
    <source>
        <dbReference type="SAM" id="Phobius"/>
    </source>
</evidence>
<comment type="caution">
    <text evidence="2">The sequence shown here is derived from an EMBL/GenBank/DDBJ whole genome shotgun (WGS) entry which is preliminary data.</text>
</comment>
<organism evidence="2 3">
    <name type="scientific">Mycolicibacterium obuense</name>
    <dbReference type="NCBI Taxonomy" id="1807"/>
    <lineage>
        <taxon>Bacteria</taxon>
        <taxon>Bacillati</taxon>
        <taxon>Actinomycetota</taxon>
        <taxon>Actinomycetes</taxon>
        <taxon>Mycobacteriales</taxon>
        <taxon>Mycobacteriaceae</taxon>
        <taxon>Mycolicibacterium</taxon>
    </lineage>
</organism>
<dbReference type="Proteomes" id="UP000294952">
    <property type="component" value="Unassembled WGS sequence"/>
</dbReference>
<feature type="transmembrane region" description="Helical" evidence="1">
    <location>
        <begin position="272"/>
        <end position="291"/>
    </location>
</feature>
<keyword evidence="1" id="KW-1133">Transmembrane helix</keyword>
<sequence>MAEPGGVAVLVAGAARAGVTSMARRLRERIPDCRVVEAHELTPGQVPVVLVWVVSATAPMTAAECVQASAAAASAGAIIAVVNKIDDHRRWRPVLAANEARWPSPTWVAAAAAPRLGVPRIDDVAAALAQQLSDPLSVRRAAARAREAERAAYARRRVQLQQLRLELTSTVRHRCFAARAELLARVATMRHSAQVEDLVRGRCQQIRADIEAELDAQVTPRAPLPVLPDSPPPPFPSGRRLETQLMVVLGLGFGVGAAVVVARLIATLTTGPGWASAAGGVIGVALTAWVVRARGLLHDRARWERWTADVLAALRIELEESVASRVLSVSAVDSAGHNPSQWRETTDFAVTER</sequence>
<evidence type="ECO:0000313" key="3">
    <source>
        <dbReference type="Proteomes" id="UP000294952"/>
    </source>
</evidence>
<accession>A0A4R5XCD3</accession>
<dbReference type="RefSeq" id="WP_133412812.1">
    <property type="nucleotide sequence ID" value="NZ_SDLP01000001.1"/>
</dbReference>
<proteinExistence type="predicted"/>
<dbReference type="EMBL" id="SDLP01000001">
    <property type="protein sequence ID" value="TDL12005.1"/>
    <property type="molecule type" value="Genomic_DNA"/>
</dbReference>
<keyword evidence="1" id="KW-0472">Membrane</keyword>
<feature type="transmembrane region" description="Helical" evidence="1">
    <location>
        <begin position="245"/>
        <end position="266"/>
    </location>
</feature>
<gene>
    <name evidence="2" type="ORF">EUA04_03230</name>
</gene>